<sequence length="61" mass="7395">MNQGQQSQQQANVYQNPLEGQLNYKNYYRIMVLFFAVFVILAILQTYQFTQHKREKFITFL</sequence>
<keyword evidence="1" id="KW-0472">Membrane</keyword>
<feature type="transmembrane region" description="Helical" evidence="1">
    <location>
        <begin position="27"/>
        <end position="47"/>
    </location>
</feature>
<reference evidence="2" key="1">
    <citation type="submission" date="2021-01" db="EMBL/GenBank/DDBJ databases">
        <authorList>
            <consortium name="Genoscope - CEA"/>
            <person name="William W."/>
        </authorList>
    </citation>
    <scope>NUCLEOTIDE SEQUENCE</scope>
</reference>
<keyword evidence="1" id="KW-0812">Transmembrane</keyword>
<comment type="caution">
    <text evidence="2">The sequence shown here is derived from an EMBL/GenBank/DDBJ whole genome shotgun (WGS) entry which is preliminary data.</text>
</comment>
<evidence type="ECO:0000256" key="1">
    <source>
        <dbReference type="SAM" id="Phobius"/>
    </source>
</evidence>
<accession>A0A8S1UI44</accession>
<evidence type="ECO:0000313" key="2">
    <source>
        <dbReference type="EMBL" id="CAD8164175.1"/>
    </source>
</evidence>
<evidence type="ECO:0000313" key="3">
    <source>
        <dbReference type="Proteomes" id="UP000683925"/>
    </source>
</evidence>
<dbReference type="Proteomes" id="UP000683925">
    <property type="component" value="Unassembled WGS sequence"/>
</dbReference>
<gene>
    <name evidence="2" type="ORF">POCTA_138.1.T0440225</name>
</gene>
<proteinExistence type="predicted"/>
<name>A0A8S1UI44_PAROT</name>
<keyword evidence="3" id="KW-1185">Reference proteome</keyword>
<dbReference type="EMBL" id="CAJJDP010000044">
    <property type="protein sequence ID" value="CAD8164175.1"/>
    <property type="molecule type" value="Genomic_DNA"/>
</dbReference>
<protein>
    <submittedName>
        <fullName evidence="2">Uncharacterized protein</fullName>
    </submittedName>
</protein>
<organism evidence="2 3">
    <name type="scientific">Paramecium octaurelia</name>
    <dbReference type="NCBI Taxonomy" id="43137"/>
    <lineage>
        <taxon>Eukaryota</taxon>
        <taxon>Sar</taxon>
        <taxon>Alveolata</taxon>
        <taxon>Ciliophora</taxon>
        <taxon>Intramacronucleata</taxon>
        <taxon>Oligohymenophorea</taxon>
        <taxon>Peniculida</taxon>
        <taxon>Parameciidae</taxon>
        <taxon>Paramecium</taxon>
    </lineage>
</organism>
<dbReference type="AlphaFoldDB" id="A0A8S1UI44"/>
<keyword evidence="1" id="KW-1133">Transmembrane helix</keyword>